<name>A0A4S2KG05_9HYME</name>
<evidence type="ECO:0000313" key="2">
    <source>
        <dbReference type="Proteomes" id="UP000310200"/>
    </source>
</evidence>
<reference evidence="1 2" key="1">
    <citation type="journal article" date="2019" name="Philos. Trans. R. Soc. Lond., B, Biol. Sci.">
        <title>Ant behaviour and brain gene expression of defending hosts depend on the ecological success of the intruding social parasite.</title>
        <authorList>
            <person name="Kaur R."/>
            <person name="Stoldt M."/>
            <person name="Jongepier E."/>
            <person name="Feldmeyer B."/>
            <person name="Menzel F."/>
            <person name="Bornberg-Bauer E."/>
            <person name="Foitzik S."/>
        </authorList>
    </citation>
    <scope>NUCLEOTIDE SEQUENCE [LARGE SCALE GENOMIC DNA]</scope>
    <source>
        <tissue evidence="1">Whole body</tissue>
    </source>
</reference>
<gene>
    <name evidence="1" type="ORF">DBV15_04524</name>
</gene>
<dbReference type="Proteomes" id="UP000310200">
    <property type="component" value="Unassembled WGS sequence"/>
</dbReference>
<dbReference type="AlphaFoldDB" id="A0A4S2KG05"/>
<proteinExistence type="predicted"/>
<evidence type="ECO:0000313" key="1">
    <source>
        <dbReference type="EMBL" id="TGZ48365.1"/>
    </source>
</evidence>
<dbReference type="EMBL" id="QBLH01002493">
    <property type="protein sequence ID" value="TGZ48365.1"/>
    <property type="molecule type" value="Genomic_DNA"/>
</dbReference>
<comment type="caution">
    <text evidence="1">The sequence shown here is derived from an EMBL/GenBank/DDBJ whole genome shotgun (WGS) entry which is preliminary data.</text>
</comment>
<organism evidence="1 2">
    <name type="scientific">Temnothorax longispinosus</name>
    <dbReference type="NCBI Taxonomy" id="300112"/>
    <lineage>
        <taxon>Eukaryota</taxon>
        <taxon>Metazoa</taxon>
        <taxon>Ecdysozoa</taxon>
        <taxon>Arthropoda</taxon>
        <taxon>Hexapoda</taxon>
        <taxon>Insecta</taxon>
        <taxon>Pterygota</taxon>
        <taxon>Neoptera</taxon>
        <taxon>Endopterygota</taxon>
        <taxon>Hymenoptera</taxon>
        <taxon>Apocrita</taxon>
        <taxon>Aculeata</taxon>
        <taxon>Formicoidea</taxon>
        <taxon>Formicidae</taxon>
        <taxon>Myrmicinae</taxon>
        <taxon>Temnothorax</taxon>
    </lineage>
</organism>
<accession>A0A4S2KG05</accession>
<keyword evidence="2" id="KW-1185">Reference proteome</keyword>
<sequence length="199" mass="22063">MSSGVQSSLTMLQILLSPPSSSLFDPHFGNINSLQQILETTASARLIHIRKFLQPRNGYPLSLDAFQDLLQHGSLLARLVYQYHQDVPIAVTDTELDQGTRYVLRHGQVEQNFRVHGPGDQSISLSAEGGFVGSHHRLKSIGYERDFCHATAKLPGDELLAYLRGIRDIGEQVQRAAEAGLLIQLGAVIIHVSCYSNYR</sequence>
<protein>
    <submittedName>
        <fullName evidence="1">Uncharacterized protein</fullName>
    </submittedName>
</protein>